<dbReference type="InterPro" id="IPR002933">
    <property type="entry name" value="Peptidase_M20"/>
</dbReference>
<keyword evidence="6" id="KW-1185">Reference proteome</keyword>
<dbReference type="PANTHER" id="PTHR43270:SF4">
    <property type="entry name" value="CARNOSINE DIPEPTIDASE 2, ISOFORM A"/>
    <property type="match status" value="1"/>
</dbReference>
<dbReference type="InterPro" id="IPR051458">
    <property type="entry name" value="Cyt/Met_Dipeptidase"/>
</dbReference>
<keyword evidence="1" id="KW-0645">Protease</keyword>
<dbReference type="SUPFAM" id="SSF53187">
    <property type="entry name" value="Zn-dependent exopeptidases"/>
    <property type="match status" value="1"/>
</dbReference>
<name>A0A239MK53_9BACT</name>
<evidence type="ECO:0000256" key="1">
    <source>
        <dbReference type="ARBA" id="ARBA00022670"/>
    </source>
</evidence>
<dbReference type="RefSeq" id="WP_089410426.1">
    <property type="nucleotide sequence ID" value="NZ_FZOU01000015.1"/>
</dbReference>
<accession>A0A239MK53</accession>
<dbReference type="GO" id="GO:0046872">
    <property type="term" value="F:metal ion binding"/>
    <property type="evidence" value="ECO:0007669"/>
    <property type="project" value="UniProtKB-KW"/>
</dbReference>
<sequence length="561" mass="60279">MRSSLTSVRSLGIALGLSAVLAFTGCKSKTESAAPAAGPAEAKLGIRPYGDETIKINDALIQPDLKKVFDYIDGHIDEHVVNLQKWIQQPSISNSGEGIPESAEMVKGFFDKLGCQESKVYDMGMTEWGQPGNPVVYAKLDQGAPKTLIIYWMYDTMPVTQPDNWVAPPFEGRLVDGKTAGLDPAIKKVLIGRGATNSKGGEMAEYNAIYSMKQVMGKLPVNLIFIAEGDEERMSMGLRKFVTTHPELLKSADAMVSGGGSEGLMYIELTTSGKAWGRGPTVSDIHGIFKRSVDSPAWRHIQMLASLTSKDGNTPMISGWTDGIAPLSASETKILTDAAKKVDLKKAAENAGVARFISDDPLTMTMMSRHGTAFNLDGIWGGNMYAGGSGAILPNKITSKHSIRYIPNMHSADILKKIRAQLDKNGYTDVQLRLIGDMPWSKMSYDTDIAHAADKMAQQFNRPARERVDGNSILMDSGGAGAWPSYLFTNAEQGDPNITPIGLPIAGGNVGSGGRAHAANEYYVIEGAGKTYGMAAAEKSIAAVIYNYSQITTVPPKSGKQ</sequence>
<gene>
    <name evidence="5" type="ORF">SAMN05421770_1154</name>
</gene>
<evidence type="ECO:0000313" key="5">
    <source>
        <dbReference type="EMBL" id="SNT43045.1"/>
    </source>
</evidence>
<organism evidence="5 6">
    <name type="scientific">Granulicella rosea</name>
    <dbReference type="NCBI Taxonomy" id="474952"/>
    <lineage>
        <taxon>Bacteria</taxon>
        <taxon>Pseudomonadati</taxon>
        <taxon>Acidobacteriota</taxon>
        <taxon>Terriglobia</taxon>
        <taxon>Terriglobales</taxon>
        <taxon>Acidobacteriaceae</taxon>
        <taxon>Granulicella</taxon>
    </lineage>
</organism>
<dbReference type="Gene3D" id="3.40.630.10">
    <property type="entry name" value="Zn peptidases"/>
    <property type="match status" value="1"/>
</dbReference>
<dbReference type="Gene3D" id="3.30.70.360">
    <property type="match status" value="1"/>
</dbReference>
<proteinExistence type="predicted"/>
<protein>
    <submittedName>
        <fullName evidence="5">Acetylornithine deacetylase/Succinyl-diaminopimelate desuccinylase</fullName>
    </submittedName>
</protein>
<evidence type="ECO:0000313" key="6">
    <source>
        <dbReference type="Proteomes" id="UP000198356"/>
    </source>
</evidence>
<keyword evidence="2" id="KW-0479">Metal-binding</keyword>
<dbReference type="Pfam" id="PF01546">
    <property type="entry name" value="Peptidase_M20"/>
    <property type="match status" value="1"/>
</dbReference>
<dbReference type="Proteomes" id="UP000198356">
    <property type="component" value="Unassembled WGS sequence"/>
</dbReference>
<dbReference type="PROSITE" id="PS51257">
    <property type="entry name" value="PROKAR_LIPOPROTEIN"/>
    <property type="match status" value="1"/>
</dbReference>
<dbReference type="GO" id="GO:0008233">
    <property type="term" value="F:peptidase activity"/>
    <property type="evidence" value="ECO:0007669"/>
    <property type="project" value="UniProtKB-KW"/>
</dbReference>
<dbReference type="PANTHER" id="PTHR43270">
    <property type="entry name" value="BETA-ALA-HIS DIPEPTIDASE"/>
    <property type="match status" value="1"/>
</dbReference>
<evidence type="ECO:0000256" key="2">
    <source>
        <dbReference type="ARBA" id="ARBA00022723"/>
    </source>
</evidence>
<feature type="chain" id="PRO_5012782984" evidence="4">
    <location>
        <begin position="23"/>
        <end position="561"/>
    </location>
</feature>
<dbReference type="EMBL" id="FZOU01000015">
    <property type="protein sequence ID" value="SNT43045.1"/>
    <property type="molecule type" value="Genomic_DNA"/>
</dbReference>
<reference evidence="5 6" key="1">
    <citation type="submission" date="2017-06" db="EMBL/GenBank/DDBJ databases">
        <authorList>
            <person name="Kim H.J."/>
            <person name="Triplett B.A."/>
        </authorList>
    </citation>
    <scope>NUCLEOTIDE SEQUENCE [LARGE SCALE GENOMIC DNA]</scope>
    <source>
        <strain evidence="5 6">DSM 18704</strain>
    </source>
</reference>
<evidence type="ECO:0000256" key="4">
    <source>
        <dbReference type="SAM" id="SignalP"/>
    </source>
</evidence>
<keyword evidence="4" id="KW-0732">Signal</keyword>
<dbReference type="OrthoDB" id="102894at2"/>
<dbReference type="GO" id="GO:0006508">
    <property type="term" value="P:proteolysis"/>
    <property type="evidence" value="ECO:0007669"/>
    <property type="project" value="UniProtKB-KW"/>
</dbReference>
<keyword evidence="3" id="KW-0378">Hydrolase</keyword>
<feature type="signal peptide" evidence="4">
    <location>
        <begin position="1"/>
        <end position="22"/>
    </location>
</feature>
<dbReference type="AlphaFoldDB" id="A0A239MK53"/>
<evidence type="ECO:0000256" key="3">
    <source>
        <dbReference type="ARBA" id="ARBA00022801"/>
    </source>
</evidence>